<feature type="signal peptide" evidence="1">
    <location>
        <begin position="1"/>
        <end position="19"/>
    </location>
</feature>
<name>A0A7X0BZD3_9ACTN</name>
<keyword evidence="3" id="KW-1185">Reference proteome</keyword>
<dbReference type="RefSeq" id="WP_185083632.1">
    <property type="nucleotide sequence ID" value="NZ_JACHJB010000001.1"/>
</dbReference>
<protein>
    <recommendedName>
        <fullName evidence="4">Secreted protein</fullName>
    </recommendedName>
</protein>
<dbReference type="EMBL" id="JACHJB010000001">
    <property type="protein sequence ID" value="MBB6345732.1"/>
    <property type="molecule type" value="Genomic_DNA"/>
</dbReference>
<feature type="chain" id="PRO_5038700409" description="Secreted protein" evidence="1">
    <location>
        <begin position="20"/>
        <end position="168"/>
    </location>
</feature>
<accession>A0A7X0BZD3</accession>
<keyword evidence="1" id="KW-0732">Signal</keyword>
<evidence type="ECO:0008006" key="4">
    <source>
        <dbReference type="Google" id="ProtNLM"/>
    </source>
</evidence>
<evidence type="ECO:0000313" key="3">
    <source>
        <dbReference type="Proteomes" id="UP000583800"/>
    </source>
</evidence>
<gene>
    <name evidence="2" type="ORF">FHU36_002241</name>
</gene>
<sequence>MMKRIATGALAVAATTAMALSLPSAAGATTTTATTTTATSSGYDFADSWGPVHARHGLAKAQGWIGVEWDDEQESNTVHVKGRLYDLDNRTYAKGGKCAYVKFQASDFDHHWSTVYTRKYCGFPGYRKFHFETDEVFSLRAKVCQVSPHGSYTTKCGQWSHLYTAETE</sequence>
<evidence type="ECO:0000256" key="1">
    <source>
        <dbReference type="SAM" id="SignalP"/>
    </source>
</evidence>
<reference evidence="2 3" key="1">
    <citation type="submission" date="2020-08" db="EMBL/GenBank/DDBJ databases">
        <title>Sequencing the genomes of 1000 actinobacteria strains.</title>
        <authorList>
            <person name="Klenk H.-P."/>
        </authorList>
    </citation>
    <scope>NUCLEOTIDE SEQUENCE [LARGE SCALE GENOMIC DNA]</scope>
    <source>
        <strain evidence="2 3">DSM 45913</strain>
    </source>
</reference>
<organism evidence="2 3">
    <name type="scientific">Nonomuraea muscovyensis</name>
    <dbReference type="NCBI Taxonomy" id="1124761"/>
    <lineage>
        <taxon>Bacteria</taxon>
        <taxon>Bacillati</taxon>
        <taxon>Actinomycetota</taxon>
        <taxon>Actinomycetes</taxon>
        <taxon>Streptosporangiales</taxon>
        <taxon>Streptosporangiaceae</taxon>
        <taxon>Nonomuraea</taxon>
    </lineage>
</organism>
<dbReference type="Proteomes" id="UP000583800">
    <property type="component" value="Unassembled WGS sequence"/>
</dbReference>
<comment type="caution">
    <text evidence="2">The sequence shown here is derived from an EMBL/GenBank/DDBJ whole genome shotgun (WGS) entry which is preliminary data.</text>
</comment>
<dbReference type="AlphaFoldDB" id="A0A7X0BZD3"/>
<evidence type="ECO:0000313" key="2">
    <source>
        <dbReference type="EMBL" id="MBB6345732.1"/>
    </source>
</evidence>
<proteinExistence type="predicted"/>